<proteinExistence type="predicted"/>
<feature type="compositionally biased region" description="Basic residues" evidence="1">
    <location>
        <begin position="261"/>
        <end position="299"/>
    </location>
</feature>
<feature type="compositionally biased region" description="Basic and acidic residues" evidence="1">
    <location>
        <begin position="329"/>
        <end position="351"/>
    </location>
</feature>
<feature type="compositionally biased region" description="Basic residues" evidence="1">
    <location>
        <begin position="10"/>
        <end position="28"/>
    </location>
</feature>
<name>A0A6A5YPA1_9PLEO</name>
<feature type="region of interest" description="Disordered" evidence="1">
    <location>
        <begin position="1"/>
        <end position="31"/>
    </location>
</feature>
<evidence type="ECO:0000313" key="3">
    <source>
        <dbReference type="Proteomes" id="UP000799770"/>
    </source>
</evidence>
<feature type="region of interest" description="Disordered" evidence="1">
    <location>
        <begin position="96"/>
        <end position="663"/>
    </location>
</feature>
<evidence type="ECO:0000313" key="2">
    <source>
        <dbReference type="EMBL" id="KAF2108773.1"/>
    </source>
</evidence>
<accession>A0A6A5YPA1</accession>
<feature type="compositionally biased region" description="Acidic residues" evidence="1">
    <location>
        <begin position="304"/>
        <end position="328"/>
    </location>
</feature>
<sequence length="704" mass="78472">MPPATAGKRPPGRRKTTAQRKAERKRQRPPKEALIAAARILDKINMRTRGTCPASQAARMGKVIELSSVSESDSSEGYRTAAEDLQPLTSIAIGSGFARTTMPPSSTIPSSSAHSPHIPLPNPISISKASTARKTNMKQVRFHPNFWHDSNDDQDKSPGRSERAVRVASHQSRPSASLLQSRRDEWSRQEEAQIPPRKSRACVPDSEDEDTSPEEFLANSPPTVEQPQHTGSRPAPSRQKSTASKIIDLSSDSENETAKRCTSRAQKRTRARNKRARTPSPPRFRRHVAQRMRRIPRRTVQHDLDDDSDRFVVGDDEVSFESESESPEEGIKLDEDNADLQKVEHSREKKTIPNSSRLDSRSNNEARRSVPQRKRKAASSLTPSTEDGSDADTKSEPCAVQRKQTTARTSRQTKRPRWPSPTPRLAIPISSSRHTRRSQPPDFHPTRGPKIKTPQTRIEKELSNLGINMQGWDESPYSSSSEPSSPSPGSSRNPSFATPSRELPSRAVKPRHAVREPSGEDDEVVSTLHEVVSPVYRDPQLDYDYDSELDARRDRALPGSELSGRSMRYLQRRCVSQEAPTASPPCMRSTRSQEEVDGASDPGVSTPAPPHHTIGNQSQQEESSAHDLPMNNGPSEIQQESLPRAEPIRAEAKQMRKEAKRKLSRYWDTQAGLRKYGMFARATQDPNYEASSDSEANEVGQTPE</sequence>
<feature type="compositionally biased region" description="Basic and acidic residues" evidence="1">
    <location>
        <begin position="181"/>
        <end position="191"/>
    </location>
</feature>
<evidence type="ECO:0000256" key="1">
    <source>
        <dbReference type="SAM" id="MobiDB-lite"/>
    </source>
</evidence>
<keyword evidence="3" id="KW-1185">Reference proteome</keyword>
<feature type="compositionally biased region" description="Polar residues" evidence="1">
    <location>
        <begin position="220"/>
        <end position="231"/>
    </location>
</feature>
<dbReference type="AlphaFoldDB" id="A0A6A5YPA1"/>
<dbReference type="EMBL" id="ML977345">
    <property type="protein sequence ID" value="KAF2108773.1"/>
    <property type="molecule type" value="Genomic_DNA"/>
</dbReference>
<reference evidence="2" key="1">
    <citation type="journal article" date="2020" name="Stud. Mycol.">
        <title>101 Dothideomycetes genomes: a test case for predicting lifestyles and emergence of pathogens.</title>
        <authorList>
            <person name="Haridas S."/>
            <person name="Albert R."/>
            <person name="Binder M."/>
            <person name="Bloem J."/>
            <person name="Labutti K."/>
            <person name="Salamov A."/>
            <person name="Andreopoulos B."/>
            <person name="Baker S."/>
            <person name="Barry K."/>
            <person name="Bills G."/>
            <person name="Bluhm B."/>
            <person name="Cannon C."/>
            <person name="Castanera R."/>
            <person name="Culley D."/>
            <person name="Daum C."/>
            <person name="Ezra D."/>
            <person name="Gonzalez J."/>
            <person name="Henrissat B."/>
            <person name="Kuo A."/>
            <person name="Liang C."/>
            <person name="Lipzen A."/>
            <person name="Lutzoni F."/>
            <person name="Magnuson J."/>
            <person name="Mondo S."/>
            <person name="Nolan M."/>
            <person name="Ohm R."/>
            <person name="Pangilinan J."/>
            <person name="Park H.-J."/>
            <person name="Ramirez L."/>
            <person name="Alfaro M."/>
            <person name="Sun H."/>
            <person name="Tritt A."/>
            <person name="Yoshinaga Y."/>
            <person name="Zwiers L.-H."/>
            <person name="Turgeon B."/>
            <person name="Goodwin S."/>
            <person name="Spatafora J."/>
            <person name="Crous P."/>
            <person name="Grigoriev I."/>
        </authorList>
    </citation>
    <scope>NUCLEOTIDE SEQUENCE</scope>
    <source>
        <strain evidence="2">CBS 627.86</strain>
    </source>
</reference>
<feature type="compositionally biased region" description="Polar residues" evidence="1">
    <location>
        <begin position="169"/>
        <end position="180"/>
    </location>
</feature>
<feature type="region of interest" description="Disordered" evidence="1">
    <location>
        <begin position="684"/>
        <end position="704"/>
    </location>
</feature>
<gene>
    <name evidence="2" type="ORF">BDV96DRAFT_652387</name>
</gene>
<protein>
    <submittedName>
        <fullName evidence="2">Uncharacterized protein</fullName>
    </submittedName>
</protein>
<feature type="compositionally biased region" description="Basic and acidic residues" evidence="1">
    <location>
        <begin position="358"/>
        <end position="368"/>
    </location>
</feature>
<feature type="compositionally biased region" description="Basic and acidic residues" evidence="1">
    <location>
        <begin position="646"/>
        <end position="657"/>
    </location>
</feature>
<organism evidence="2 3">
    <name type="scientific">Lophiotrema nucula</name>
    <dbReference type="NCBI Taxonomy" id="690887"/>
    <lineage>
        <taxon>Eukaryota</taxon>
        <taxon>Fungi</taxon>
        <taxon>Dikarya</taxon>
        <taxon>Ascomycota</taxon>
        <taxon>Pezizomycotina</taxon>
        <taxon>Dothideomycetes</taxon>
        <taxon>Pleosporomycetidae</taxon>
        <taxon>Pleosporales</taxon>
        <taxon>Lophiotremataceae</taxon>
        <taxon>Lophiotrema</taxon>
    </lineage>
</organism>
<feature type="compositionally biased region" description="Basic and acidic residues" evidence="1">
    <location>
        <begin position="149"/>
        <end position="165"/>
    </location>
</feature>
<feature type="compositionally biased region" description="Polar residues" evidence="1">
    <location>
        <begin position="632"/>
        <end position="641"/>
    </location>
</feature>
<dbReference type="Proteomes" id="UP000799770">
    <property type="component" value="Unassembled WGS sequence"/>
</dbReference>
<feature type="compositionally biased region" description="Polar residues" evidence="1">
    <location>
        <begin position="124"/>
        <end position="138"/>
    </location>
</feature>
<feature type="compositionally biased region" description="Low complexity" evidence="1">
    <location>
        <begin position="103"/>
        <end position="117"/>
    </location>
</feature>
<feature type="compositionally biased region" description="Low complexity" evidence="1">
    <location>
        <begin position="475"/>
        <end position="495"/>
    </location>
</feature>